<accession>D3SMS1</accession>
<keyword evidence="5 6" id="KW-0472">Membrane</keyword>
<evidence type="ECO:0000256" key="6">
    <source>
        <dbReference type="SAM" id="Phobius"/>
    </source>
</evidence>
<feature type="transmembrane region" description="Helical" evidence="6">
    <location>
        <begin position="32"/>
        <end position="50"/>
    </location>
</feature>
<dbReference type="GO" id="GO:0005886">
    <property type="term" value="C:plasma membrane"/>
    <property type="evidence" value="ECO:0007669"/>
    <property type="project" value="UniProtKB-SubCell"/>
</dbReference>
<dbReference type="InterPro" id="IPR039428">
    <property type="entry name" value="NUOK/Mnh_C1-like"/>
</dbReference>
<feature type="transmembrane region" description="Helical" evidence="6">
    <location>
        <begin position="124"/>
        <end position="142"/>
    </location>
</feature>
<reference evidence="8" key="1">
    <citation type="journal article" date="2010" name="Stand. Genomic Sci.">
        <title>Complete genome sequence of Thermocrinis albus type strain (HI 11/12T).</title>
        <authorList>
            <person name="Wirth R."/>
            <person name="Sikorski J."/>
            <person name="Brambilla E."/>
            <person name="Misra M."/>
            <person name="Lapidus A."/>
            <person name="Copeland A."/>
            <person name="Nolan M."/>
            <person name="Lucas S."/>
            <person name="Chen F."/>
            <person name="Tice H."/>
            <person name="Cheng J.F."/>
            <person name="Han C."/>
            <person name="Detter J.C."/>
            <person name="Tapia R."/>
            <person name="Bruce D."/>
            <person name="Goodwin L."/>
            <person name="Pitluck S."/>
            <person name="Pati A."/>
            <person name="Anderson I."/>
            <person name="Ivanova N."/>
            <person name="Mavromatis K."/>
            <person name="Mikhailova N."/>
            <person name="Chen A."/>
            <person name="Palaniappan K."/>
            <person name="Bilek Y."/>
            <person name="Hader T."/>
            <person name="Land M."/>
            <person name="Hauser L."/>
            <person name="Chang Y.J."/>
            <person name="Jeffries C.D."/>
            <person name="Tindall B.J."/>
            <person name="Rohde M."/>
            <person name="Goker M."/>
            <person name="Bristow J."/>
            <person name="Eisen J.A."/>
            <person name="Markowitz V."/>
            <person name="Hugenholtz P."/>
            <person name="Kyrpides N.C."/>
            <person name="Klenk H.P."/>
        </authorList>
    </citation>
    <scope>NUCLEOTIDE SEQUENCE [LARGE SCALE GENOMIC DNA]</scope>
    <source>
        <strain evidence="8">DSM 14484 / JCM 11386 / HI 11/12</strain>
    </source>
</reference>
<dbReference type="HOGENOM" id="CLU_088957_0_0_0"/>
<proteinExistence type="predicted"/>
<organism evidence="7 8">
    <name type="scientific">Thermocrinis albus (strain DSM 14484 / JCM 11386 / HI 11/12)</name>
    <dbReference type="NCBI Taxonomy" id="638303"/>
    <lineage>
        <taxon>Bacteria</taxon>
        <taxon>Pseudomonadati</taxon>
        <taxon>Aquificota</taxon>
        <taxon>Aquificia</taxon>
        <taxon>Aquificales</taxon>
        <taxon>Aquificaceae</taxon>
        <taxon>Thermocrinis</taxon>
    </lineage>
</organism>
<name>D3SMS1_THEAH</name>
<dbReference type="EMBL" id="CP001931">
    <property type="protein sequence ID" value="ADC90051.1"/>
    <property type="molecule type" value="Genomic_DNA"/>
</dbReference>
<evidence type="ECO:0000256" key="4">
    <source>
        <dbReference type="ARBA" id="ARBA00022989"/>
    </source>
</evidence>
<evidence type="ECO:0000313" key="8">
    <source>
        <dbReference type="Proteomes" id="UP000002043"/>
    </source>
</evidence>
<dbReference type="InterPro" id="IPR038730">
    <property type="entry name" value="HyfE-like"/>
</dbReference>
<dbReference type="eggNOG" id="COG4237">
    <property type="taxonomic scope" value="Bacteria"/>
</dbReference>
<feature type="transmembrane region" description="Helical" evidence="6">
    <location>
        <begin position="87"/>
        <end position="112"/>
    </location>
</feature>
<feature type="transmembrane region" description="Helical" evidence="6">
    <location>
        <begin position="56"/>
        <end position="75"/>
    </location>
</feature>
<evidence type="ECO:0000256" key="5">
    <source>
        <dbReference type="ARBA" id="ARBA00023136"/>
    </source>
</evidence>
<keyword evidence="8" id="KW-1185">Reference proteome</keyword>
<comment type="subcellular location">
    <subcellularLocation>
        <location evidence="1">Cell membrane</location>
        <topology evidence="1">Multi-pass membrane protein</topology>
    </subcellularLocation>
</comment>
<keyword evidence="2" id="KW-1003">Cell membrane</keyword>
<sequence length="214" mass="23916">MGGFREFFALMVLVTAIMNVASPFLEFAVRLNVLQSWMLAFYILTAAVYLHTPHLYMSFLATLFFKGLLAPYLLMKTLRRLGEEREMDMFLSIPAATVFSGLLVVIAAMLSAKLLNFQSIFGKFALVSSISTFLIGAMLIVVRKILLSQILGLLIMENAIFLAANSVTKGMPLIVELGVLFDILVSVLITSLLLLRIKRSFEEIKIDRLEALKE</sequence>
<dbReference type="Pfam" id="PF00420">
    <property type="entry name" value="Oxidored_q2"/>
    <property type="match status" value="1"/>
</dbReference>
<evidence type="ECO:0000313" key="7">
    <source>
        <dbReference type="EMBL" id="ADC90051.1"/>
    </source>
</evidence>
<dbReference type="KEGG" id="tal:Thal_1422"/>
<dbReference type="PANTHER" id="PTHR38601">
    <property type="entry name" value="HYDROGENASE-4 COMPONENT E"/>
    <property type="match status" value="1"/>
</dbReference>
<gene>
    <name evidence="7" type="ordered locus">Thal_1422</name>
</gene>
<feature type="transmembrane region" description="Helical" evidence="6">
    <location>
        <begin position="173"/>
        <end position="195"/>
    </location>
</feature>
<keyword evidence="4 6" id="KW-1133">Transmembrane helix</keyword>
<dbReference type="PANTHER" id="PTHR38601:SF1">
    <property type="entry name" value="HYDROGENASE-4 COMPONENT E"/>
    <property type="match status" value="1"/>
</dbReference>
<dbReference type="Gene3D" id="1.10.287.3510">
    <property type="match status" value="1"/>
</dbReference>
<evidence type="ECO:0000256" key="1">
    <source>
        <dbReference type="ARBA" id="ARBA00004651"/>
    </source>
</evidence>
<evidence type="ECO:0000256" key="3">
    <source>
        <dbReference type="ARBA" id="ARBA00022692"/>
    </source>
</evidence>
<feature type="transmembrane region" description="Helical" evidence="6">
    <location>
        <begin position="6"/>
        <end position="25"/>
    </location>
</feature>
<dbReference type="STRING" id="638303.Thal_1422"/>
<dbReference type="Proteomes" id="UP000002043">
    <property type="component" value="Chromosome"/>
</dbReference>
<keyword evidence="3 6" id="KW-0812">Transmembrane</keyword>
<dbReference type="AlphaFoldDB" id="D3SMS1"/>
<protein>
    <submittedName>
        <fullName evidence="7">Hydrogenase 4 membrane component</fullName>
    </submittedName>
</protein>
<evidence type="ECO:0000256" key="2">
    <source>
        <dbReference type="ARBA" id="ARBA00022475"/>
    </source>
</evidence>